<sequence>MASHDALPDAILELVLLCLDSLPCLLRAAATCKRWRRIISSDAFRAIHKTPPLLIAGSYYNDETFARPRFVPLPSAAAAVNAAHFSLDFLHGDDDDDDRTNWSVKDSHGSLLLLVRESCGGGRTKRSDLIVCEPLTRRHEAIPLPLLAPPATYLGATTVFLDAGGGAAATGMSNFKVLCLVDEAYHIRAITFTSGSSSSAYSRRETSIDRRPALHYFGVAGGRRYWHDGNKRVLALDEMTLELSSFVLPDEEDWHPIFSVSMVSLTVGRDGEARVVVDGGDNDSLKIFVRIRSGGGGEEDWALEKTMQVSAEMLGLPEFRSFYLTWHQPVVEGTVQIRVPVAPDTARRLRLDMETMEAELLLEPDVVPVPDWMKAYPTEFPWPPLLYACCVEADDDN</sequence>
<reference evidence="4" key="1">
    <citation type="submission" date="2024-06" db="EMBL/GenBank/DDBJ databases">
        <authorList>
            <person name="Ryan C."/>
        </authorList>
    </citation>
    <scope>NUCLEOTIDE SEQUENCE [LARGE SCALE GENOMIC DNA]</scope>
</reference>
<dbReference type="InterPro" id="IPR001810">
    <property type="entry name" value="F-box_dom"/>
</dbReference>
<dbReference type="SMART" id="SM00256">
    <property type="entry name" value="FBOX"/>
    <property type="match status" value="1"/>
</dbReference>
<dbReference type="EMBL" id="OZ075118">
    <property type="protein sequence ID" value="CAL5091020.1"/>
    <property type="molecule type" value="Genomic_DNA"/>
</dbReference>
<evidence type="ECO:0000313" key="4">
    <source>
        <dbReference type="Proteomes" id="UP001497457"/>
    </source>
</evidence>
<keyword evidence="4" id="KW-1185">Reference proteome</keyword>
<dbReference type="Pfam" id="PF12937">
    <property type="entry name" value="F-box-like"/>
    <property type="match status" value="1"/>
</dbReference>
<name>A0ABC9GAE2_9POAL</name>
<dbReference type="SUPFAM" id="SSF81383">
    <property type="entry name" value="F-box domain"/>
    <property type="match status" value="1"/>
</dbReference>
<protein>
    <recommendedName>
        <fullName evidence="2">F-box domain-containing protein</fullName>
    </recommendedName>
</protein>
<evidence type="ECO:0000259" key="2">
    <source>
        <dbReference type="SMART" id="SM00256"/>
    </source>
</evidence>
<evidence type="ECO:0000313" key="3">
    <source>
        <dbReference type="EMBL" id="CAL5091020.1"/>
    </source>
</evidence>
<evidence type="ECO:0000256" key="1">
    <source>
        <dbReference type="SAM" id="SignalP"/>
    </source>
</evidence>
<dbReference type="CDD" id="cd09917">
    <property type="entry name" value="F-box_SF"/>
    <property type="match status" value="1"/>
</dbReference>
<organism evidence="3 4">
    <name type="scientific">Urochloa decumbens</name>
    <dbReference type="NCBI Taxonomy" id="240449"/>
    <lineage>
        <taxon>Eukaryota</taxon>
        <taxon>Viridiplantae</taxon>
        <taxon>Streptophyta</taxon>
        <taxon>Embryophyta</taxon>
        <taxon>Tracheophyta</taxon>
        <taxon>Spermatophyta</taxon>
        <taxon>Magnoliopsida</taxon>
        <taxon>Liliopsida</taxon>
        <taxon>Poales</taxon>
        <taxon>Poaceae</taxon>
        <taxon>PACMAD clade</taxon>
        <taxon>Panicoideae</taxon>
        <taxon>Panicodae</taxon>
        <taxon>Paniceae</taxon>
        <taxon>Melinidinae</taxon>
        <taxon>Urochloa</taxon>
    </lineage>
</organism>
<dbReference type="Proteomes" id="UP001497457">
    <property type="component" value="Chromosome 8b"/>
</dbReference>
<dbReference type="InterPro" id="IPR036047">
    <property type="entry name" value="F-box-like_dom_sf"/>
</dbReference>
<feature type="signal peptide" evidence="1">
    <location>
        <begin position="1"/>
        <end position="28"/>
    </location>
</feature>
<reference evidence="3 4" key="2">
    <citation type="submission" date="2024-10" db="EMBL/GenBank/DDBJ databases">
        <authorList>
            <person name="Ryan C."/>
        </authorList>
    </citation>
    <scope>NUCLEOTIDE SEQUENCE [LARGE SCALE GENOMIC DNA]</scope>
</reference>
<accession>A0ABC9GAE2</accession>
<gene>
    <name evidence="3" type="ORF">URODEC1_LOCUS114152</name>
</gene>
<dbReference type="PANTHER" id="PTHR33207">
    <property type="entry name" value="F-BOX DOMAIN CONTAINING PROTEIN-RELATED"/>
    <property type="match status" value="1"/>
</dbReference>
<proteinExistence type="predicted"/>
<feature type="chain" id="PRO_5044740433" description="F-box domain-containing protein" evidence="1">
    <location>
        <begin position="29"/>
        <end position="397"/>
    </location>
</feature>
<dbReference type="Gene3D" id="1.20.1280.50">
    <property type="match status" value="1"/>
</dbReference>
<feature type="domain" description="F-box" evidence="2">
    <location>
        <begin position="7"/>
        <end position="48"/>
    </location>
</feature>
<keyword evidence="1" id="KW-0732">Signal</keyword>
<dbReference type="AlphaFoldDB" id="A0ABC9GAE2"/>